<keyword evidence="2" id="KW-1185">Reference proteome</keyword>
<dbReference type="EMBL" id="JAIQCV010000013">
    <property type="protein sequence ID" value="KAH1031321.1"/>
    <property type="molecule type" value="Genomic_DNA"/>
</dbReference>
<evidence type="ECO:0000313" key="1">
    <source>
        <dbReference type="EMBL" id="KAH1031321.1"/>
    </source>
</evidence>
<dbReference type="Proteomes" id="UP000828251">
    <property type="component" value="Unassembled WGS sequence"/>
</dbReference>
<accession>A0A9D3U7I8</accession>
<name>A0A9D3U7I8_9ROSI</name>
<dbReference type="AlphaFoldDB" id="A0A9D3U7I8"/>
<protein>
    <submittedName>
        <fullName evidence="1">Uncharacterized protein</fullName>
    </submittedName>
</protein>
<proteinExistence type="predicted"/>
<gene>
    <name evidence="1" type="ORF">J1N35_043495</name>
</gene>
<organism evidence="1 2">
    <name type="scientific">Gossypium stocksii</name>
    <dbReference type="NCBI Taxonomy" id="47602"/>
    <lineage>
        <taxon>Eukaryota</taxon>
        <taxon>Viridiplantae</taxon>
        <taxon>Streptophyta</taxon>
        <taxon>Embryophyta</taxon>
        <taxon>Tracheophyta</taxon>
        <taxon>Spermatophyta</taxon>
        <taxon>Magnoliopsida</taxon>
        <taxon>eudicotyledons</taxon>
        <taxon>Gunneridae</taxon>
        <taxon>Pentapetalae</taxon>
        <taxon>rosids</taxon>
        <taxon>malvids</taxon>
        <taxon>Malvales</taxon>
        <taxon>Malvaceae</taxon>
        <taxon>Malvoideae</taxon>
        <taxon>Gossypium</taxon>
    </lineage>
</organism>
<comment type="caution">
    <text evidence="1">The sequence shown here is derived from an EMBL/GenBank/DDBJ whole genome shotgun (WGS) entry which is preliminary data.</text>
</comment>
<evidence type="ECO:0000313" key="2">
    <source>
        <dbReference type="Proteomes" id="UP000828251"/>
    </source>
</evidence>
<reference evidence="1 2" key="1">
    <citation type="journal article" date="2021" name="Plant Biotechnol. J.">
        <title>Multi-omics assisted identification of the key and species-specific regulatory components of drought-tolerant mechanisms in Gossypium stocksii.</title>
        <authorList>
            <person name="Yu D."/>
            <person name="Ke L."/>
            <person name="Zhang D."/>
            <person name="Wu Y."/>
            <person name="Sun Y."/>
            <person name="Mei J."/>
            <person name="Sun J."/>
            <person name="Sun Y."/>
        </authorList>
    </citation>
    <scope>NUCLEOTIDE SEQUENCE [LARGE SCALE GENOMIC DNA]</scope>
    <source>
        <strain evidence="2">cv. E1</strain>
        <tissue evidence="1">Leaf</tissue>
    </source>
</reference>
<dbReference type="OrthoDB" id="1713462at2759"/>
<sequence>MEKAFIMLGYMDIDLALREEQPTPLTIESTPYVKRDFEKSDRLNRMSLIIMKHIILKAFRGI</sequence>